<accession>A0A0A2V5I5</accession>
<dbReference type="OrthoDB" id="4890185at2759"/>
<dbReference type="EMBL" id="KN294002">
    <property type="protein sequence ID" value="KGQ01410.1"/>
    <property type="molecule type" value="Genomic_DNA"/>
</dbReference>
<feature type="region of interest" description="Disordered" evidence="1">
    <location>
        <begin position="393"/>
        <end position="435"/>
    </location>
</feature>
<dbReference type="eggNOG" id="ENOG502SEY1">
    <property type="taxonomic scope" value="Eukaryota"/>
</dbReference>
<feature type="compositionally biased region" description="Polar residues" evidence="1">
    <location>
        <begin position="1"/>
        <end position="26"/>
    </location>
</feature>
<gene>
    <name evidence="2" type="ORF">PAAG_11874</name>
</gene>
<dbReference type="HOGENOM" id="CLU_642451_0_0_1"/>
<evidence type="ECO:0008006" key="4">
    <source>
        <dbReference type="Google" id="ProtNLM"/>
    </source>
</evidence>
<evidence type="ECO:0000313" key="2">
    <source>
        <dbReference type="EMBL" id="KGQ01410.1"/>
    </source>
</evidence>
<feature type="compositionally biased region" description="Polar residues" evidence="1">
    <location>
        <begin position="393"/>
        <end position="405"/>
    </location>
</feature>
<keyword evidence="3" id="KW-1185">Reference proteome</keyword>
<dbReference type="VEuPathDB" id="FungiDB:PAAG_11874"/>
<dbReference type="Proteomes" id="UP000002059">
    <property type="component" value="Partially assembled WGS sequence"/>
</dbReference>
<sequence>MDFTSPTASSLGSPNASNPAPQAQSQIHRRRLNREERKDILVMRRLGYTYRAIAEYLHVSHRAVQYTCESNTCDPKKRPGRNSKLSTKQVDDIENFLTASKENQSLSYKKIIEALDLDVKQDCLRRALQKRGYVRQVTSVPSCQSNKRSQLIWAIYKGPNTRPKEPPSTSASAAQLSMMEQSPSAELETQVTHHQSETAMANHHSPINRYTPATVQYQSFQPIGPELNTVPPQLHPNPYQQPIPPQLRHISYNHISSPHLHHYRQPVSLDWRSTPPQYDPGPFHHHSLSTGSPQLHSLNEYHSIFSSKLQSPLPEYRQALSEYCPSLIDRRSVPIQTPPPLPSPHFESILMEPQHRNLSRSVSPGLCQTTGQAPITKWQVPFRSILEASSLAGTSRKSSGYSTPLTIPDDRSDYYRFAASDPPDTAGIEHESRIR</sequence>
<dbReference type="AlphaFoldDB" id="A0A0A2V5I5"/>
<dbReference type="GeneID" id="9096884"/>
<evidence type="ECO:0000256" key="1">
    <source>
        <dbReference type="SAM" id="MobiDB-lite"/>
    </source>
</evidence>
<dbReference type="OMA" id="DDRSDYY"/>
<protein>
    <recommendedName>
        <fullName evidence="4">Transposase IS30-like HTH domain-containing protein</fullName>
    </recommendedName>
</protein>
<organism evidence="2 3">
    <name type="scientific">Paracoccidioides lutzii (strain ATCC MYA-826 / Pb01)</name>
    <name type="common">Paracoccidioides brasiliensis</name>
    <dbReference type="NCBI Taxonomy" id="502779"/>
    <lineage>
        <taxon>Eukaryota</taxon>
        <taxon>Fungi</taxon>
        <taxon>Dikarya</taxon>
        <taxon>Ascomycota</taxon>
        <taxon>Pezizomycotina</taxon>
        <taxon>Eurotiomycetes</taxon>
        <taxon>Eurotiomycetidae</taxon>
        <taxon>Onygenales</taxon>
        <taxon>Ajellomycetaceae</taxon>
        <taxon>Paracoccidioides</taxon>
    </lineage>
</organism>
<reference evidence="2 3" key="1">
    <citation type="journal article" date="2011" name="PLoS Genet.">
        <title>Comparative genomic analysis of human fungal pathogens causing paracoccidioidomycosis.</title>
        <authorList>
            <person name="Desjardins C.A."/>
            <person name="Champion M.D."/>
            <person name="Holder J.W."/>
            <person name="Muszewska A."/>
            <person name="Goldberg J."/>
            <person name="Bailao A.M."/>
            <person name="Brigido M.M."/>
            <person name="Ferreira M.E."/>
            <person name="Garcia A.M."/>
            <person name="Grynberg M."/>
            <person name="Gujja S."/>
            <person name="Heiman D.I."/>
            <person name="Henn M.R."/>
            <person name="Kodira C.D."/>
            <person name="Leon-Narvaez H."/>
            <person name="Longo L.V."/>
            <person name="Ma L.J."/>
            <person name="Malavazi I."/>
            <person name="Matsuo A.L."/>
            <person name="Morais F.V."/>
            <person name="Pereira M."/>
            <person name="Rodriguez-Brito S."/>
            <person name="Sakthikumar S."/>
            <person name="Salem-Izacc S.M."/>
            <person name="Sykes S.M."/>
            <person name="Teixeira M.M."/>
            <person name="Vallejo M.C."/>
            <person name="Walter M.E."/>
            <person name="Yandava C."/>
            <person name="Young S."/>
            <person name="Zeng Q."/>
            <person name="Zucker J."/>
            <person name="Felipe M.S."/>
            <person name="Goldman G.H."/>
            <person name="Haas B.J."/>
            <person name="McEwen J.G."/>
            <person name="Nino-Vega G."/>
            <person name="Puccia R."/>
            <person name="San-Blas G."/>
            <person name="Soares C.M."/>
            <person name="Birren B.W."/>
            <person name="Cuomo C.A."/>
        </authorList>
    </citation>
    <scope>NUCLEOTIDE SEQUENCE [LARGE SCALE GENOMIC DNA]</scope>
    <source>
        <strain evidence="3">ATCC MYA-826 / Pb01</strain>
    </source>
</reference>
<name>A0A0A2V5I5_PARBA</name>
<feature type="region of interest" description="Disordered" evidence="1">
    <location>
        <begin position="1"/>
        <end position="32"/>
    </location>
</feature>
<dbReference type="KEGG" id="pbl:PAAG_11874"/>
<dbReference type="STRING" id="502779.A0A0A2V5I5"/>
<dbReference type="Gene3D" id="1.10.10.60">
    <property type="entry name" value="Homeodomain-like"/>
    <property type="match status" value="1"/>
</dbReference>
<evidence type="ECO:0000313" key="3">
    <source>
        <dbReference type="Proteomes" id="UP000002059"/>
    </source>
</evidence>
<dbReference type="RefSeq" id="XP_002793550.2">
    <property type="nucleotide sequence ID" value="XM_002793504.2"/>
</dbReference>
<proteinExistence type="predicted"/>